<keyword evidence="1" id="KW-0732">Signal</keyword>
<evidence type="ECO:0008006" key="4">
    <source>
        <dbReference type="Google" id="ProtNLM"/>
    </source>
</evidence>
<dbReference type="EMBL" id="CP016288">
    <property type="protein sequence ID" value="ANP90104.1"/>
    <property type="molecule type" value="Genomic_DNA"/>
</dbReference>
<dbReference type="Gene3D" id="3.40.190.10">
    <property type="entry name" value="Periplasmic binding protein-like II"/>
    <property type="match status" value="1"/>
</dbReference>
<feature type="chain" id="PRO_5008521017" description="Extracellular solute-binding protein" evidence="1">
    <location>
        <begin position="26"/>
        <end position="126"/>
    </location>
</feature>
<accession>A0A1B1CK28</accession>
<proteinExistence type="predicted"/>
<gene>
    <name evidence="2" type="ORF">BA011_39950</name>
</gene>
<evidence type="ECO:0000256" key="1">
    <source>
        <dbReference type="SAM" id="SignalP"/>
    </source>
</evidence>
<dbReference type="AlphaFoldDB" id="A0A1B1CK28"/>
<dbReference type="Proteomes" id="UP000092691">
    <property type="component" value="Plasmid unnamed7"/>
</dbReference>
<evidence type="ECO:0000313" key="2">
    <source>
        <dbReference type="EMBL" id="ANP90104.1"/>
    </source>
</evidence>
<sequence>MNTSVLAIAISTALGWSIVATSAWAQTVPENLKGTGEVVVTSGGGAWETAQRKAFFEPFTRDTGIKVVVVPQDDGKMLASVKLGQPAADITEINGGSLPTWVNKSAAEEIDYSLFGKDTLNVCPII</sequence>
<feature type="signal peptide" evidence="1">
    <location>
        <begin position="1"/>
        <end position="25"/>
    </location>
</feature>
<dbReference type="RefSeq" id="WP_065283610.1">
    <property type="nucleotide sequence ID" value="NZ_CP016288.1"/>
</dbReference>
<dbReference type="SUPFAM" id="SSF53850">
    <property type="entry name" value="Periplasmic binding protein-like II"/>
    <property type="match status" value="1"/>
</dbReference>
<geneLocation type="plasmid" evidence="2 3">
    <name>unnamed7</name>
</geneLocation>
<keyword evidence="2" id="KW-0614">Plasmid</keyword>
<protein>
    <recommendedName>
        <fullName evidence="4">Extracellular solute-binding protein</fullName>
    </recommendedName>
</protein>
<organism evidence="2 3">
    <name type="scientific">Rhizobium leguminosarum</name>
    <dbReference type="NCBI Taxonomy" id="384"/>
    <lineage>
        <taxon>Bacteria</taxon>
        <taxon>Pseudomonadati</taxon>
        <taxon>Pseudomonadota</taxon>
        <taxon>Alphaproteobacteria</taxon>
        <taxon>Hyphomicrobiales</taxon>
        <taxon>Rhizobiaceae</taxon>
        <taxon>Rhizobium/Agrobacterium group</taxon>
        <taxon>Rhizobium</taxon>
    </lineage>
</organism>
<name>A0A1B1CK28_RHILE</name>
<reference evidence="2 3" key="1">
    <citation type="submission" date="2016-06" db="EMBL/GenBank/DDBJ databases">
        <title>Microsymbionts genomes from the relict species Vavilovia formosa.</title>
        <authorList>
            <person name="Chirak E."/>
            <person name="Kimeklis A."/>
            <person name="Andronov E."/>
        </authorList>
    </citation>
    <scope>NUCLEOTIDE SEQUENCE [LARGE SCALE GENOMIC DNA]</scope>
    <source>
        <strain evidence="2 3">Vaf10</strain>
        <plasmid evidence="3">Plasmid unnamed7</plasmid>
    </source>
</reference>
<evidence type="ECO:0000313" key="3">
    <source>
        <dbReference type="Proteomes" id="UP000092691"/>
    </source>
</evidence>